<feature type="compositionally biased region" description="Polar residues" evidence="1">
    <location>
        <begin position="276"/>
        <end position="292"/>
    </location>
</feature>
<evidence type="ECO:0000259" key="4">
    <source>
        <dbReference type="Pfam" id="PF23317"/>
    </source>
</evidence>
<feature type="transmembrane region" description="Helical" evidence="2">
    <location>
        <begin position="439"/>
        <end position="458"/>
    </location>
</feature>
<evidence type="ECO:0000256" key="1">
    <source>
        <dbReference type="SAM" id="MobiDB-lite"/>
    </source>
</evidence>
<feature type="transmembrane region" description="Helical" evidence="2">
    <location>
        <begin position="372"/>
        <end position="389"/>
    </location>
</feature>
<dbReference type="InterPro" id="IPR056336">
    <property type="entry name" value="YVC1_C"/>
</dbReference>
<feature type="region of interest" description="Disordered" evidence="1">
    <location>
        <begin position="886"/>
        <end position="950"/>
    </location>
</feature>
<feature type="region of interest" description="Disordered" evidence="1">
    <location>
        <begin position="798"/>
        <end position="822"/>
    </location>
</feature>
<dbReference type="EMBL" id="MU857605">
    <property type="protein sequence ID" value="KAK4251487.1"/>
    <property type="molecule type" value="Genomic_DNA"/>
</dbReference>
<comment type="caution">
    <text evidence="5">The sequence shown here is derived from an EMBL/GenBank/DDBJ whole genome shotgun (WGS) entry which is preliminary data.</text>
</comment>
<feature type="transmembrane region" description="Helical" evidence="2">
    <location>
        <begin position="470"/>
        <end position="493"/>
    </location>
</feature>
<dbReference type="InterPro" id="IPR056337">
    <property type="entry name" value="LHD_YVC1"/>
</dbReference>
<name>A0AAN7D2T7_9PEZI</name>
<evidence type="ECO:0000259" key="3">
    <source>
        <dbReference type="Pfam" id="PF23190"/>
    </source>
</evidence>
<protein>
    <recommendedName>
        <fullName evidence="7">Ion transport domain-containing protein</fullName>
    </recommendedName>
</protein>
<dbReference type="AlphaFoldDB" id="A0AAN7D2T7"/>
<dbReference type="InterPro" id="IPR052971">
    <property type="entry name" value="TRP_calcium_channel"/>
</dbReference>
<feature type="region of interest" description="Disordered" evidence="1">
    <location>
        <begin position="1"/>
        <end position="77"/>
    </location>
</feature>
<sequence>MLSALLRAFKGSSSQAEDHPDPEHDPAFRPSVAEYRSHPHATADFTEADDDDDEESNDGGQHHHPFRGRPGDDEDGLARSSGLLPLFAANQLDSLPIYSMTHAIRIIVQTRTETTLTWEQLRSPQVSQFLVKPMLQQIRTQHFSRGTLYALLANCLQFEKEGQLCLGNAGTSTTRAKVCELLAIKLLKEYTPRELIDALCYDFYPLQGIPGSQTPLALGGRPKSATLRTSALEVAIRASAKQFLSHPLIAQQLDAIWTGAIIFPSSRGEPKHRESASSAIGSNQSRRQSTIRTPLLGDQRAKEESARLQAAAAADRRSVTLYDPRTASLFKLSRLRVPRYRRLLSTCSLVVLVCLFLAVLAQRSSKITTLELLFWFWSAGFMLDDLVGFDEEGFSFYAMSFWNIFDLGLLLLLIVYYCMRIYGVFLLDPHKWNQNAYDVLAVNAILLLPRIFGMLDHYRHFSKLLICLRLLASDLAAVFVLALTFCSGFFAFFAFSKNPDDASTVAYKMFQMLVGFTPSAWEMWPTFNWMGKTLLVLFLVISHFVIITLLVVVLANSFMSIASRAAEEYQFAFAINAISMAKNDALFSYLAPGNIFAWAIMPFRYCMSMDQYVWLNRAVIKMTHFPVLFCIYIYEKLFLAPDMYEATDLVDRPHRGRHRSLSDQAFFSPSARVREESVLRHQKDQALEEVFRRAPDMRSQRRAERRKTQTAIRSWMDQHDGKFHSAQNYSTIDSRLSSDWLRRLSMNRERPSRIPRHYSDVRSTASDPVDFIFDAPHATAAEMYDDRIAPIDYSVEPKVNTDGEADGDDELVTNDEDEGDDVTNMMDDQATTGEEVIVEDYFTTPVATRFSNTDFSADSPRPATLRRVPLHTRTLSTNTILYAPEEDSQAYSSSSASARPFPRPLSTRQTPVATPVTPGTGRRSPRRSFYLPPRPRSMIQPPETVPRANLTRGSSGLRLYIPTAQQQQQPPPPRRRSLADLLVTTFAEDSYYNTAGLRHSERRSGNIYGPPVRSSSNNSNSTATAAGTDLNKLMLARMHSLEQSMGCMVREMRTLRRRKSMPDTVWNSDEGGVSRRGGGGGSWERHQHHHNYQQQHRYQQQRGHERQGRYHQQQQQHPSRAGIAGSDPSSVVSAGQSLIEIAAAAAAATGRDRERISGGGASGRRTRGVPPGTSVVTTPNSRRTAAAAVPEGKEGGSGAWRSPREEGAPSTAAAGLGIRGSEEGRIAKGKERESVGDIGDDEHAGGSEIGVSPRTRTGLSSDRDDVGVSHKGLSL</sequence>
<feature type="transmembrane region" description="Helical" evidence="2">
    <location>
        <begin position="505"/>
        <end position="521"/>
    </location>
</feature>
<evidence type="ECO:0008006" key="7">
    <source>
        <dbReference type="Google" id="ProtNLM"/>
    </source>
</evidence>
<feature type="region of interest" description="Disordered" evidence="1">
    <location>
        <begin position="1054"/>
        <end position="1131"/>
    </location>
</feature>
<feature type="compositionally biased region" description="Low complexity" evidence="1">
    <location>
        <begin position="1014"/>
        <end position="1024"/>
    </location>
</feature>
<feature type="compositionally biased region" description="Low complexity" evidence="1">
    <location>
        <begin position="910"/>
        <end position="921"/>
    </location>
</feature>
<dbReference type="Proteomes" id="UP001303647">
    <property type="component" value="Unassembled WGS sequence"/>
</dbReference>
<reference evidence="5" key="1">
    <citation type="journal article" date="2023" name="Mol. Phylogenet. Evol.">
        <title>Genome-scale phylogeny and comparative genomics of the fungal order Sordariales.</title>
        <authorList>
            <person name="Hensen N."/>
            <person name="Bonometti L."/>
            <person name="Westerberg I."/>
            <person name="Brannstrom I.O."/>
            <person name="Guillou S."/>
            <person name="Cros-Aarteil S."/>
            <person name="Calhoun S."/>
            <person name="Haridas S."/>
            <person name="Kuo A."/>
            <person name="Mondo S."/>
            <person name="Pangilinan J."/>
            <person name="Riley R."/>
            <person name="LaButti K."/>
            <person name="Andreopoulos B."/>
            <person name="Lipzen A."/>
            <person name="Chen C."/>
            <person name="Yan M."/>
            <person name="Daum C."/>
            <person name="Ng V."/>
            <person name="Clum A."/>
            <person name="Steindorff A."/>
            <person name="Ohm R.A."/>
            <person name="Martin F."/>
            <person name="Silar P."/>
            <person name="Natvig D.O."/>
            <person name="Lalanne C."/>
            <person name="Gautier V."/>
            <person name="Ament-Velasquez S.L."/>
            <person name="Kruys A."/>
            <person name="Hutchinson M.I."/>
            <person name="Powell A.J."/>
            <person name="Barry K."/>
            <person name="Miller A.N."/>
            <person name="Grigoriev I.V."/>
            <person name="Debuchy R."/>
            <person name="Gladieux P."/>
            <person name="Hiltunen Thoren M."/>
            <person name="Johannesson H."/>
        </authorList>
    </citation>
    <scope>NUCLEOTIDE SEQUENCE</scope>
    <source>
        <strain evidence="5">CBS 359.72</strain>
    </source>
</reference>
<reference evidence="5" key="2">
    <citation type="submission" date="2023-05" db="EMBL/GenBank/DDBJ databases">
        <authorList>
            <consortium name="Lawrence Berkeley National Laboratory"/>
            <person name="Steindorff A."/>
            <person name="Hensen N."/>
            <person name="Bonometti L."/>
            <person name="Westerberg I."/>
            <person name="Brannstrom I.O."/>
            <person name="Guillou S."/>
            <person name="Cros-Aarteil S."/>
            <person name="Calhoun S."/>
            <person name="Haridas S."/>
            <person name="Kuo A."/>
            <person name="Mondo S."/>
            <person name="Pangilinan J."/>
            <person name="Riley R."/>
            <person name="Labutti K."/>
            <person name="Andreopoulos B."/>
            <person name="Lipzen A."/>
            <person name="Chen C."/>
            <person name="Yanf M."/>
            <person name="Daum C."/>
            <person name="Ng V."/>
            <person name="Clum A."/>
            <person name="Ohm R."/>
            <person name="Martin F."/>
            <person name="Silar P."/>
            <person name="Natvig D."/>
            <person name="Lalanne C."/>
            <person name="Gautier V."/>
            <person name="Ament-Velasquez S.L."/>
            <person name="Kruys A."/>
            <person name="Hutchinson M.I."/>
            <person name="Powell A.J."/>
            <person name="Barry K."/>
            <person name="Miller A.N."/>
            <person name="Grigoriev I.V."/>
            <person name="Debuchy R."/>
            <person name="Gladieux P."/>
            <person name="Thoren M.H."/>
            <person name="Johannesson H."/>
        </authorList>
    </citation>
    <scope>NUCLEOTIDE SEQUENCE</scope>
    <source>
        <strain evidence="5">CBS 359.72</strain>
    </source>
</reference>
<evidence type="ECO:0000313" key="6">
    <source>
        <dbReference type="Proteomes" id="UP001303647"/>
    </source>
</evidence>
<feature type="region of interest" description="Disordered" evidence="1">
    <location>
        <begin position="1146"/>
        <end position="1275"/>
    </location>
</feature>
<gene>
    <name evidence="5" type="ORF">C7999DRAFT_27903</name>
</gene>
<feature type="compositionally biased region" description="Low complexity" evidence="1">
    <location>
        <begin position="1092"/>
        <end position="1101"/>
    </location>
</feature>
<keyword evidence="6" id="KW-1185">Reference proteome</keyword>
<dbReference type="PANTHER" id="PTHR35859:SF4">
    <property type="entry name" value="MEMBRANE CHANNEL PROTEIN, PUTATIVE (AFU_ORTHOLOGUE AFUA_6G11300)-RELATED"/>
    <property type="match status" value="1"/>
</dbReference>
<feature type="transmembrane region" description="Helical" evidence="2">
    <location>
        <begin position="533"/>
        <end position="555"/>
    </location>
</feature>
<feature type="domain" description="Calcium channel YVC1-like C-terminal transmembrane" evidence="4">
    <location>
        <begin position="348"/>
        <end position="651"/>
    </location>
</feature>
<accession>A0AAN7D2T7</accession>
<organism evidence="5 6">
    <name type="scientific">Corynascus novoguineensis</name>
    <dbReference type="NCBI Taxonomy" id="1126955"/>
    <lineage>
        <taxon>Eukaryota</taxon>
        <taxon>Fungi</taxon>
        <taxon>Dikarya</taxon>
        <taxon>Ascomycota</taxon>
        <taxon>Pezizomycotina</taxon>
        <taxon>Sordariomycetes</taxon>
        <taxon>Sordariomycetidae</taxon>
        <taxon>Sordariales</taxon>
        <taxon>Chaetomiaceae</taxon>
        <taxon>Corynascus</taxon>
    </lineage>
</organism>
<feature type="compositionally biased region" description="Basic and acidic residues" evidence="1">
    <location>
        <begin position="16"/>
        <end position="27"/>
    </location>
</feature>
<feature type="domain" description="YVC1 N-terminal linker helical" evidence="3">
    <location>
        <begin position="103"/>
        <end position="263"/>
    </location>
</feature>
<keyword evidence="2" id="KW-0812">Transmembrane</keyword>
<feature type="transmembrane region" description="Helical" evidence="2">
    <location>
        <begin position="618"/>
        <end position="634"/>
    </location>
</feature>
<feature type="compositionally biased region" description="Acidic residues" evidence="1">
    <location>
        <begin position="803"/>
        <end position="821"/>
    </location>
</feature>
<keyword evidence="2" id="KW-0472">Membrane</keyword>
<feature type="region of interest" description="Disordered" evidence="1">
    <location>
        <begin position="266"/>
        <end position="301"/>
    </location>
</feature>
<feature type="compositionally biased region" description="Low complexity" evidence="1">
    <location>
        <begin position="889"/>
        <end position="898"/>
    </location>
</feature>
<feature type="region of interest" description="Disordered" evidence="1">
    <location>
        <begin position="994"/>
        <end position="1024"/>
    </location>
</feature>
<dbReference type="PANTHER" id="PTHR35859">
    <property type="entry name" value="NONSELECTIVE CATION CHANNEL PROTEIN"/>
    <property type="match status" value="1"/>
</dbReference>
<feature type="transmembrane region" description="Helical" evidence="2">
    <location>
        <begin position="343"/>
        <end position="360"/>
    </location>
</feature>
<dbReference type="Pfam" id="PF23317">
    <property type="entry name" value="YVC1_C"/>
    <property type="match status" value="1"/>
</dbReference>
<feature type="transmembrane region" description="Helical" evidence="2">
    <location>
        <begin position="401"/>
        <end position="427"/>
    </location>
</feature>
<dbReference type="Pfam" id="PF23190">
    <property type="entry name" value="LHD_TRPY1"/>
    <property type="match status" value="1"/>
</dbReference>
<feature type="compositionally biased region" description="Basic and acidic residues" evidence="1">
    <location>
        <begin position="1220"/>
        <end position="1245"/>
    </location>
</feature>
<proteinExistence type="predicted"/>
<evidence type="ECO:0000313" key="5">
    <source>
        <dbReference type="EMBL" id="KAK4251487.1"/>
    </source>
</evidence>
<feature type="compositionally biased region" description="Polar residues" evidence="1">
    <location>
        <begin position="1174"/>
        <end position="1183"/>
    </location>
</feature>
<evidence type="ECO:0000256" key="2">
    <source>
        <dbReference type="SAM" id="Phobius"/>
    </source>
</evidence>
<feature type="compositionally biased region" description="Acidic residues" evidence="1">
    <location>
        <begin position="46"/>
        <end position="57"/>
    </location>
</feature>
<keyword evidence="2" id="KW-1133">Transmembrane helix</keyword>